<evidence type="ECO:0000256" key="4">
    <source>
        <dbReference type="ARBA" id="ARBA00022475"/>
    </source>
</evidence>
<evidence type="ECO:0000313" key="9">
    <source>
        <dbReference type="EMBL" id="SHE34216.1"/>
    </source>
</evidence>
<feature type="transmembrane region" description="Helical" evidence="8">
    <location>
        <begin position="173"/>
        <end position="190"/>
    </location>
</feature>
<keyword evidence="10" id="KW-1185">Reference proteome</keyword>
<dbReference type="Gene3D" id="1.20.1530.20">
    <property type="match status" value="1"/>
</dbReference>
<accession>A0A1M4SPU4</accession>
<evidence type="ECO:0000256" key="8">
    <source>
        <dbReference type="SAM" id="Phobius"/>
    </source>
</evidence>
<proteinExistence type="inferred from homology"/>
<comment type="subcellular location">
    <subcellularLocation>
        <location evidence="1">Cell membrane</location>
        <topology evidence="1">Multi-pass membrane protein</topology>
    </subcellularLocation>
</comment>
<keyword evidence="7 8" id="KW-0472">Membrane</keyword>
<dbReference type="GO" id="GO:0015105">
    <property type="term" value="F:arsenite transmembrane transporter activity"/>
    <property type="evidence" value="ECO:0007669"/>
    <property type="project" value="TreeGrafter"/>
</dbReference>
<dbReference type="PANTHER" id="PTHR43057:SF1">
    <property type="entry name" value="ARSENICAL-RESISTANCE PROTEIN 3"/>
    <property type="match status" value="1"/>
</dbReference>
<comment type="similarity">
    <text evidence="2">Belongs to the arsenical resistance-3 (ACR3) (TC 2.A.59) family.</text>
</comment>
<protein>
    <submittedName>
        <fullName evidence="9">Arsenite efflux pump ArsB, ACR3 family</fullName>
    </submittedName>
</protein>
<evidence type="ECO:0000256" key="1">
    <source>
        <dbReference type="ARBA" id="ARBA00004651"/>
    </source>
</evidence>
<keyword evidence="6 8" id="KW-1133">Transmembrane helix</keyword>
<organism evidence="9 10">
    <name type="scientific">Thermoanaerobacter uzonensis DSM 18761</name>
    <dbReference type="NCBI Taxonomy" id="1123369"/>
    <lineage>
        <taxon>Bacteria</taxon>
        <taxon>Bacillati</taxon>
        <taxon>Bacillota</taxon>
        <taxon>Clostridia</taxon>
        <taxon>Thermoanaerobacterales</taxon>
        <taxon>Thermoanaerobacteraceae</taxon>
        <taxon>Thermoanaerobacter</taxon>
    </lineage>
</organism>
<reference evidence="10" key="1">
    <citation type="submission" date="2016-11" db="EMBL/GenBank/DDBJ databases">
        <authorList>
            <person name="Varghese N."/>
            <person name="Submissions S."/>
        </authorList>
    </citation>
    <scope>NUCLEOTIDE SEQUENCE [LARGE SCALE GENOMIC DNA]</scope>
    <source>
        <strain evidence="10">DSM 18761</strain>
    </source>
</reference>
<feature type="transmembrane region" description="Helical" evidence="8">
    <location>
        <begin position="83"/>
        <end position="103"/>
    </location>
</feature>
<keyword evidence="4" id="KW-1003">Cell membrane</keyword>
<feature type="transmembrane region" description="Helical" evidence="8">
    <location>
        <begin position="300"/>
        <end position="319"/>
    </location>
</feature>
<evidence type="ECO:0000256" key="5">
    <source>
        <dbReference type="ARBA" id="ARBA00022692"/>
    </source>
</evidence>
<dbReference type="InterPro" id="IPR002657">
    <property type="entry name" value="BilAc:Na_symport/Acr3"/>
</dbReference>
<dbReference type="GO" id="GO:0015104">
    <property type="term" value="F:antimonite transmembrane transporter activity"/>
    <property type="evidence" value="ECO:0007669"/>
    <property type="project" value="TreeGrafter"/>
</dbReference>
<evidence type="ECO:0000313" key="10">
    <source>
        <dbReference type="Proteomes" id="UP000184127"/>
    </source>
</evidence>
<dbReference type="Pfam" id="PF01758">
    <property type="entry name" value="SBF"/>
    <property type="match status" value="1"/>
</dbReference>
<feature type="transmembrane region" description="Helical" evidence="8">
    <location>
        <begin position="210"/>
        <end position="228"/>
    </location>
</feature>
<feature type="transmembrane region" description="Helical" evidence="8">
    <location>
        <begin position="45"/>
        <end position="63"/>
    </location>
</feature>
<evidence type="ECO:0000256" key="3">
    <source>
        <dbReference type="ARBA" id="ARBA00022448"/>
    </source>
</evidence>
<gene>
    <name evidence="9" type="ORF">SAMN02745195_00222</name>
</gene>
<dbReference type="RefSeq" id="WP_072966711.1">
    <property type="nucleotide sequence ID" value="NZ_FQUR01000006.1"/>
</dbReference>
<dbReference type="GO" id="GO:0015297">
    <property type="term" value="F:antiporter activity"/>
    <property type="evidence" value="ECO:0007669"/>
    <property type="project" value="InterPro"/>
</dbReference>
<feature type="transmembrane region" description="Helical" evidence="8">
    <location>
        <begin position="137"/>
        <end position="161"/>
    </location>
</feature>
<keyword evidence="5 8" id="KW-0812">Transmembrane</keyword>
<sequence length="339" mass="38125">MVNLKKLQSHLNNWMLVYTLILIIAGVWVGYGHSATLWVKANQQFLTLLNTIAVFFIIYPMMVNVKLELLLKSMKNWKALLLSLIYNFAWAPIFGYFIATYMIKDPTLSIGFLLVMVVPCSSMSITYTGLAEGDVELSTMIVALSFIAAIFAVPFWMRIFASHTNVPVPTGQLLMSILEVLILPMVLGYLTRTLVVRAFGEEKFKNIQPIFPSISIISMYILIFLIFFSKAGMVVDKIGLILFLLVPNAIFIAVTLIFVTWLNKVLHFSYKEHMAIVFASTGKNNGTAVALATAAFSPMVAIPAATMPIFQIILLILYLKLGPWIKKYYEPVNKRISEE</sequence>
<dbReference type="Proteomes" id="UP000184127">
    <property type="component" value="Unassembled WGS sequence"/>
</dbReference>
<dbReference type="GO" id="GO:0005886">
    <property type="term" value="C:plasma membrane"/>
    <property type="evidence" value="ECO:0007669"/>
    <property type="project" value="UniProtKB-SubCell"/>
</dbReference>
<feature type="transmembrane region" description="Helical" evidence="8">
    <location>
        <begin position="240"/>
        <end position="262"/>
    </location>
</feature>
<dbReference type="InterPro" id="IPR004706">
    <property type="entry name" value="Arsenical-R_Acr3"/>
</dbReference>
<feature type="transmembrane region" description="Helical" evidence="8">
    <location>
        <begin position="110"/>
        <end position="131"/>
    </location>
</feature>
<evidence type="ECO:0000256" key="2">
    <source>
        <dbReference type="ARBA" id="ARBA00010110"/>
    </source>
</evidence>
<dbReference type="AlphaFoldDB" id="A0A1M4SPU4"/>
<feature type="transmembrane region" description="Helical" evidence="8">
    <location>
        <begin position="15"/>
        <end position="33"/>
    </location>
</feature>
<evidence type="ECO:0000256" key="7">
    <source>
        <dbReference type="ARBA" id="ARBA00023136"/>
    </source>
</evidence>
<dbReference type="PANTHER" id="PTHR43057">
    <property type="entry name" value="ARSENITE EFFLUX TRANSPORTER"/>
    <property type="match status" value="1"/>
</dbReference>
<dbReference type="EMBL" id="FQUR01000006">
    <property type="protein sequence ID" value="SHE34216.1"/>
    <property type="molecule type" value="Genomic_DNA"/>
</dbReference>
<name>A0A1M4SPU4_9THEO</name>
<keyword evidence="3" id="KW-0813">Transport</keyword>
<dbReference type="InterPro" id="IPR038770">
    <property type="entry name" value="Na+/solute_symporter_sf"/>
</dbReference>
<evidence type="ECO:0000256" key="6">
    <source>
        <dbReference type="ARBA" id="ARBA00022989"/>
    </source>
</evidence>